<organism evidence="1 2">
    <name type="scientific">Araneus ventricosus</name>
    <name type="common">Orbweaver spider</name>
    <name type="synonym">Epeira ventricosa</name>
    <dbReference type="NCBI Taxonomy" id="182803"/>
    <lineage>
        <taxon>Eukaryota</taxon>
        <taxon>Metazoa</taxon>
        <taxon>Ecdysozoa</taxon>
        <taxon>Arthropoda</taxon>
        <taxon>Chelicerata</taxon>
        <taxon>Arachnida</taxon>
        <taxon>Araneae</taxon>
        <taxon>Araneomorphae</taxon>
        <taxon>Entelegynae</taxon>
        <taxon>Araneoidea</taxon>
        <taxon>Araneidae</taxon>
        <taxon>Araneus</taxon>
    </lineage>
</organism>
<protein>
    <submittedName>
        <fullName evidence="1">Uncharacterized protein</fullName>
    </submittedName>
</protein>
<dbReference type="Proteomes" id="UP000499080">
    <property type="component" value="Unassembled WGS sequence"/>
</dbReference>
<keyword evidence="2" id="KW-1185">Reference proteome</keyword>
<evidence type="ECO:0000313" key="1">
    <source>
        <dbReference type="EMBL" id="GBM48331.1"/>
    </source>
</evidence>
<comment type="caution">
    <text evidence="1">The sequence shown here is derived from an EMBL/GenBank/DDBJ whole genome shotgun (WGS) entry which is preliminary data.</text>
</comment>
<dbReference type="AlphaFoldDB" id="A0A4Y2G4N3"/>
<reference evidence="1 2" key="1">
    <citation type="journal article" date="2019" name="Sci. Rep.">
        <title>Orb-weaving spider Araneus ventricosus genome elucidates the spidroin gene catalogue.</title>
        <authorList>
            <person name="Kono N."/>
            <person name="Nakamura H."/>
            <person name="Ohtoshi R."/>
            <person name="Moran D.A.P."/>
            <person name="Shinohara A."/>
            <person name="Yoshida Y."/>
            <person name="Fujiwara M."/>
            <person name="Mori M."/>
            <person name="Tomita M."/>
            <person name="Arakawa K."/>
        </authorList>
    </citation>
    <scope>NUCLEOTIDE SEQUENCE [LARGE SCALE GENOMIC DNA]</scope>
</reference>
<accession>A0A4Y2G4N3</accession>
<name>A0A4Y2G4N3_ARAVE</name>
<sequence length="145" mass="16617">MWFLESRIQLHLSTFRIRSALIIYRNGFPEVLGNVALCPTNGFGIKLRVTEDNKTKTSRLDGVFAQGDSIIKKSQGERKKEICKKEERPSSSISEVGVIGWGSVYSHSTLWTTPKYNTFCPKSSYKKWKPNLEVFLDILKIQEIM</sequence>
<dbReference type="EMBL" id="BGPR01001211">
    <property type="protein sequence ID" value="GBM48331.1"/>
    <property type="molecule type" value="Genomic_DNA"/>
</dbReference>
<evidence type="ECO:0000313" key="2">
    <source>
        <dbReference type="Proteomes" id="UP000499080"/>
    </source>
</evidence>
<gene>
    <name evidence="1" type="ORF">AVEN_106530_1</name>
</gene>
<proteinExistence type="predicted"/>